<evidence type="ECO:0000256" key="1">
    <source>
        <dbReference type="SAM" id="MobiDB-lite"/>
    </source>
</evidence>
<comment type="caution">
    <text evidence="2">The sequence shown here is derived from an EMBL/GenBank/DDBJ whole genome shotgun (WGS) entry which is preliminary data.</text>
</comment>
<feature type="region of interest" description="Disordered" evidence="1">
    <location>
        <begin position="126"/>
        <end position="179"/>
    </location>
</feature>
<sequence length="179" mass="19580">MVSLLPHTYDSYKYICLCTNLHICTWYSKYSQHHTPVPHSPSTHLDSLEVAGDLLSLGCLFSSFEASDPRRDQKPLTVGEAATPAAAPCPMLPLLLLLLRFMGRGERGVEGPAGCMGSLEGLGVTGPLPVSPAPPPSPSSRLRFGESLTEELEPRPESRHATLQKAQQQEEEEEEEEMI</sequence>
<evidence type="ECO:0000313" key="2">
    <source>
        <dbReference type="EMBL" id="MPC83832.1"/>
    </source>
</evidence>
<feature type="compositionally biased region" description="Acidic residues" evidence="1">
    <location>
        <begin position="169"/>
        <end position="179"/>
    </location>
</feature>
<feature type="compositionally biased region" description="Pro residues" evidence="1">
    <location>
        <begin position="129"/>
        <end position="138"/>
    </location>
</feature>
<proteinExistence type="predicted"/>
<gene>
    <name evidence="2" type="ORF">E2C01_078551</name>
</gene>
<reference evidence="2 3" key="1">
    <citation type="submission" date="2019-05" db="EMBL/GenBank/DDBJ databases">
        <title>Another draft genome of Portunus trituberculatus and its Hox gene families provides insights of decapod evolution.</title>
        <authorList>
            <person name="Jeong J.-H."/>
            <person name="Song I."/>
            <person name="Kim S."/>
            <person name="Choi T."/>
            <person name="Kim D."/>
            <person name="Ryu S."/>
            <person name="Kim W."/>
        </authorList>
    </citation>
    <scope>NUCLEOTIDE SEQUENCE [LARGE SCALE GENOMIC DNA]</scope>
    <source>
        <tissue evidence="2">Muscle</tissue>
    </source>
</reference>
<dbReference type="AlphaFoldDB" id="A0A5B7IJ36"/>
<dbReference type="EMBL" id="VSRR010063633">
    <property type="protein sequence ID" value="MPC83832.1"/>
    <property type="molecule type" value="Genomic_DNA"/>
</dbReference>
<accession>A0A5B7IJ36</accession>
<organism evidence="2 3">
    <name type="scientific">Portunus trituberculatus</name>
    <name type="common">Swimming crab</name>
    <name type="synonym">Neptunus trituberculatus</name>
    <dbReference type="NCBI Taxonomy" id="210409"/>
    <lineage>
        <taxon>Eukaryota</taxon>
        <taxon>Metazoa</taxon>
        <taxon>Ecdysozoa</taxon>
        <taxon>Arthropoda</taxon>
        <taxon>Crustacea</taxon>
        <taxon>Multicrustacea</taxon>
        <taxon>Malacostraca</taxon>
        <taxon>Eumalacostraca</taxon>
        <taxon>Eucarida</taxon>
        <taxon>Decapoda</taxon>
        <taxon>Pleocyemata</taxon>
        <taxon>Brachyura</taxon>
        <taxon>Eubrachyura</taxon>
        <taxon>Portunoidea</taxon>
        <taxon>Portunidae</taxon>
        <taxon>Portuninae</taxon>
        <taxon>Portunus</taxon>
    </lineage>
</organism>
<dbReference type="Proteomes" id="UP000324222">
    <property type="component" value="Unassembled WGS sequence"/>
</dbReference>
<keyword evidence="3" id="KW-1185">Reference proteome</keyword>
<protein>
    <submittedName>
        <fullName evidence="2">Uncharacterized protein</fullName>
    </submittedName>
</protein>
<evidence type="ECO:0000313" key="3">
    <source>
        <dbReference type="Proteomes" id="UP000324222"/>
    </source>
</evidence>
<name>A0A5B7IJ36_PORTR</name>